<dbReference type="EMBL" id="MAYM02000922">
    <property type="protein sequence ID" value="RLN31732.1"/>
    <property type="molecule type" value="Genomic_DNA"/>
</dbReference>
<evidence type="ECO:0000313" key="8">
    <source>
        <dbReference type="EMBL" id="RLN31732.1"/>
    </source>
</evidence>
<organism evidence="8 11">
    <name type="scientific">Phytophthora kernoviae</name>
    <dbReference type="NCBI Taxonomy" id="325452"/>
    <lineage>
        <taxon>Eukaryota</taxon>
        <taxon>Sar</taxon>
        <taxon>Stramenopiles</taxon>
        <taxon>Oomycota</taxon>
        <taxon>Peronosporomycetes</taxon>
        <taxon>Peronosporales</taxon>
        <taxon>Peronosporaceae</taxon>
        <taxon>Phytophthora</taxon>
    </lineage>
</organism>
<evidence type="ECO:0000313" key="11">
    <source>
        <dbReference type="Proteomes" id="UP000285883"/>
    </source>
</evidence>
<dbReference type="STRING" id="325452.A0A3R7JXJ5"/>
<keyword evidence="2" id="KW-0964">Secreted</keyword>
<keyword evidence="10" id="KW-1185">Reference proteome</keyword>
<dbReference type="Proteomes" id="UP000285883">
    <property type="component" value="Unassembled WGS sequence"/>
</dbReference>
<evidence type="ECO:0000256" key="6">
    <source>
        <dbReference type="ARBA" id="ARBA00023180"/>
    </source>
</evidence>
<evidence type="ECO:0000313" key="10">
    <source>
        <dbReference type="Proteomes" id="UP000285624"/>
    </source>
</evidence>
<protein>
    <recommendedName>
        <fullName evidence="7">Peptidase S1 domain-containing protein</fullName>
    </recommendedName>
</protein>
<dbReference type="InterPro" id="IPR050430">
    <property type="entry name" value="Peptidase_S1"/>
</dbReference>
<dbReference type="GO" id="GO:0004252">
    <property type="term" value="F:serine-type endopeptidase activity"/>
    <property type="evidence" value="ECO:0007669"/>
    <property type="project" value="InterPro"/>
</dbReference>
<dbReference type="EMBL" id="MBDN02000733">
    <property type="protein sequence ID" value="RLN73527.1"/>
    <property type="molecule type" value="Genomic_DNA"/>
</dbReference>
<evidence type="ECO:0000256" key="3">
    <source>
        <dbReference type="ARBA" id="ARBA00022729"/>
    </source>
</evidence>
<dbReference type="PANTHER" id="PTHR24276:SF98">
    <property type="entry name" value="FI18310P1-RELATED"/>
    <property type="match status" value="1"/>
</dbReference>
<keyword evidence="3" id="KW-0732">Signal</keyword>
<evidence type="ECO:0000256" key="1">
    <source>
        <dbReference type="ARBA" id="ARBA00004613"/>
    </source>
</evidence>
<dbReference type="SMART" id="SM00020">
    <property type="entry name" value="Tryp_SPc"/>
    <property type="match status" value="1"/>
</dbReference>
<proteinExistence type="predicted"/>
<sequence>NDFMILELQKPTSFTPVTLAAADDSDYVAGEDATVLGWGYTTSNGPLSYELKSVNVPLWNDQNCTQQFNTDPSMLCAGGVLDKDACAGDGGIISSSKKDVLLGLNSWGPKTCGTSVYSRVSNARAWIDSIVNGTCVV</sequence>
<name>A0A3R7JXJ5_9STRA</name>
<dbReference type="PANTHER" id="PTHR24276">
    <property type="entry name" value="POLYSERASE-RELATED"/>
    <property type="match status" value="1"/>
</dbReference>
<dbReference type="SUPFAM" id="SSF50494">
    <property type="entry name" value="Trypsin-like serine proteases"/>
    <property type="match status" value="1"/>
</dbReference>
<evidence type="ECO:0000256" key="2">
    <source>
        <dbReference type="ARBA" id="ARBA00022525"/>
    </source>
</evidence>
<dbReference type="GO" id="GO:0005576">
    <property type="term" value="C:extracellular region"/>
    <property type="evidence" value="ECO:0007669"/>
    <property type="project" value="UniProtKB-SubCell"/>
</dbReference>
<dbReference type="Proteomes" id="UP000285624">
    <property type="component" value="Unassembled WGS sequence"/>
</dbReference>
<dbReference type="Gene3D" id="2.40.10.10">
    <property type="entry name" value="Trypsin-like serine proteases"/>
    <property type="match status" value="1"/>
</dbReference>
<evidence type="ECO:0000259" key="7">
    <source>
        <dbReference type="PROSITE" id="PS50240"/>
    </source>
</evidence>
<reference evidence="10 11" key="1">
    <citation type="submission" date="2018-07" db="EMBL/GenBank/DDBJ databases">
        <title>Genome sequencing of oomycete isolates from Chile give support for New Zealand origin for Phytophthora kernoviae and make available the first Nothophytophthora sp. genome.</title>
        <authorList>
            <person name="Studholme D.J."/>
            <person name="Sanfuentes E."/>
            <person name="Panda P."/>
            <person name="Hill R."/>
            <person name="Sambles C."/>
            <person name="Grant M."/>
            <person name="Williams N.M."/>
            <person name="Mcdougal R.L."/>
        </authorList>
    </citation>
    <scope>NUCLEOTIDE SEQUENCE [LARGE SCALE GENOMIC DNA]</scope>
    <source>
        <strain evidence="8">Chile2</strain>
        <strain evidence="9">Chile4</strain>
    </source>
</reference>
<dbReference type="Pfam" id="PF00089">
    <property type="entry name" value="Trypsin"/>
    <property type="match status" value="1"/>
</dbReference>
<evidence type="ECO:0000256" key="4">
    <source>
        <dbReference type="ARBA" id="ARBA00023026"/>
    </source>
</evidence>
<dbReference type="AlphaFoldDB" id="A0A3R7JXJ5"/>
<dbReference type="InterPro" id="IPR001254">
    <property type="entry name" value="Trypsin_dom"/>
</dbReference>
<feature type="domain" description="Peptidase S1" evidence="7">
    <location>
        <begin position="1"/>
        <end position="132"/>
    </location>
</feature>
<accession>A0A3R7JXJ5</accession>
<dbReference type="InterPro" id="IPR043504">
    <property type="entry name" value="Peptidase_S1_PA_chymotrypsin"/>
</dbReference>
<dbReference type="GO" id="GO:0006508">
    <property type="term" value="P:proteolysis"/>
    <property type="evidence" value="ECO:0007669"/>
    <property type="project" value="InterPro"/>
</dbReference>
<feature type="non-terminal residue" evidence="8">
    <location>
        <position position="1"/>
    </location>
</feature>
<keyword evidence="4" id="KW-0843">Virulence</keyword>
<evidence type="ECO:0000313" key="9">
    <source>
        <dbReference type="EMBL" id="RLN73527.1"/>
    </source>
</evidence>
<comment type="subcellular location">
    <subcellularLocation>
        <location evidence="1">Secreted</location>
    </subcellularLocation>
</comment>
<evidence type="ECO:0000256" key="5">
    <source>
        <dbReference type="ARBA" id="ARBA00023157"/>
    </source>
</evidence>
<keyword evidence="5" id="KW-1015">Disulfide bond</keyword>
<dbReference type="InterPro" id="IPR009003">
    <property type="entry name" value="Peptidase_S1_PA"/>
</dbReference>
<comment type="caution">
    <text evidence="8">The sequence shown here is derived from an EMBL/GenBank/DDBJ whole genome shotgun (WGS) entry which is preliminary data.</text>
</comment>
<gene>
    <name evidence="8" type="ORF">BBI17_009765</name>
    <name evidence="9" type="ORF">BBO99_00009366</name>
</gene>
<dbReference type="PROSITE" id="PS50240">
    <property type="entry name" value="TRYPSIN_DOM"/>
    <property type="match status" value="1"/>
</dbReference>
<keyword evidence="6" id="KW-0325">Glycoprotein</keyword>